<dbReference type="PROSITE" id="PS50158">
    <property type="entry name" value="ZF_CCHC"/>
    <property type="match status" value="1"/>
</dbReference>
<dbReference type="SUPFAM" id="SSF57756">
    <property type="entry name" value="Retrovirus zinc finger-like domains"/>
    <property type="match status" value="1"/>
</dbReference>
<keyword evidence="1" id="KW-0863">Zinc-finger</keyword>
<name>A0A6L2NX16_TANCI</name>
<feature type="coiled-coil region" evidence="2">
    <location>
        <begin position="437"/>
        <end position="464"/>
    </location>
</feature>
<gene>
    <name evidence="5" type="ORF">Tci_062721</name>
</gene>
<dbReference type="Gene3D" id="3.10.10.10">
    <property type="entry name" value="HIV Type 1 Reverse Transcriptase, subunit A, domain 1"/>
    <property type="match status" value="2"/>
</dbReference>
<dbReference type="InterPro" id="IPR032567">
    <property type="entry name" value="RTL1-rel"/>
</dbReference>
<dbReference type="SMART" id="SM00343">
    <property type="entry name" value="ZnF_C2HC"/>
    <property type="match status" value="2"/>
</dbReference>
<keyword evidence="1" id="KW-0479">Metal-binding</keyword>
<dbReference type="PANTHER" id="PTHR15503">
    <property type="entry name" value="LDOC1 RELATED"/>
    <property type="match status" value="1"/>
</dbReference>
<evidence type="ECO:0000256" key="3">
    <source>
        <dbReference type="SAM" id="MobiDB-lite"/>
    </source>
</evidence>
<evidence type="ECO:0000256" key="2">
    <source>
        <dbReference type="SAM" id="Coils"/>
    </source>
</evidence>
<feature type="domain" description="CCHC-type" evidence="4">
    <location>
        <begin position="665"/>
        <end position="680"/>
    </location>
</feature>
<keyword evidence="5" id="KW-0695">RNA-directed DNA polymerase</keyword>
<dbReference type="EMBL" id="BKCJ010010251">
    <property type="protein sequence ID" value="GEU90743.1"/>
    <property type="molecule type" value="Genomic_DNA"/>
</dbReference>
<comment type="caution">
    <text evidence="5">The sequence shown here is derived from an EMBL/GenBank/DDBJ whole genome shotgun (WGS) entry which is preliminary data.</text>
</comment>
<feature type="compositionally biased region" description="Acidic residues" evidence="3">
    <location>
        <begin position="309"/>
        <end position="318"/>
    </location>
</feature>
<dbReference type="Gene3D" id="4.10.60.10">
    <property type="entry name" value="Zinc finger, CCHC-type"/>
    <property type="match status" value="1"/>
</dbReference>
<feature type="region of interest" description="Disordered" evidence="3">
    <location>
        <begin position="1"/>
        <end position="59"/>
    </location>
</feature>
<dbReference type="InterPro" id="IPR043502">
    <property type="entry name" value="DNA/RNA_pol_sf"/>
</dbReference>
<evidence type="ECO:0000259" key="4">
    <source>
        <dbReference type="PROSITE" id="PS50158"/>
    </source>
</evidence>
<dbReference type="SUPFAM" id="SSF56672">
    <property type="entry name" value="DNA/RNA polymerases"/>
    <property type="match status" value="1"/>
</dbReference>
<keyword evidence="5" id="KW-0548">Nucleotidyltransferase</keyword>
<evidence type="ECO:0000256" key="1">
    <source>
        <dbReference type="PROSITE-ProRule" id="PRU00047"/>
    </source>
</evidence>
<proteinExistence type="predicted"/>
<dbReference type="GO" id="GO:0003676">
    <property type="term" value="F:nucleic acid binding"/>
    <property type="evidence" value="ECO:0007669"/>
    <property type="project" value="InterPro"/>
</dbReference>
<feature type="region of interest" description="Disordered" evidence="3">
    <location>
        <begin position="230"/>
        <end position="272"/>
    </location>
</feature>
<dbReference type="GO" id="GO:0003964">
    <property type="term" value="F:RNA-directed DNA polymerase activity"/>
    <property type="evidence" value="ECO:0007669"/>
    <property type="project" value="UniProtKB-KW"/>
</dbReference>
<keyword evidence="1" id="KW-0862">Zinc</keyword>
<reference evidence="5" key="1">
    <citation type="journal article" date="2019" name="Sci. Rep.">
        <title>Draft genome of Tanacetum cinerariifolium, the natural source of mosquito coil.</title>
        <authorList>
            <person name="Yamashiro T."/>
            <person name="Shiraishi A."/>
            <person name="Satake H."/>
            <person name="Nakayama K."/>
        </authorList>
    </citation>
    <scope>NUCLEOTIDE SEQUENCE</scope>
</reference>
<organism evidence="5">
    <name type="scientific">Tanacetum cinerariifolium</name>
    <name type="common">Dalmatian daisy</name>
    <name type="synonym">Chrysanthemum cinerariifolium</name>
    <dbReference type="NCBI Taxonomy" id="118510"/>
    <lineage>
        <taxon>Eukaryota</taxon>
        <taxon>Viridiplantae</taxon>
        <taxon>Streptophyta</taxon>
        <taxon>Embryophyta</taxon>
        <taxon>Tracheophyta</taxon>
        <taxon>Spermatophyta</taxon>
        <taxon>Magnoliopsida</taxon>
        <taxon>eudicotyledons</taxon>
        <taxon>Gunneridae</taxon>
        <taxon>Pentapetalae</taxon>
        <taxon>asterids</taxon>
        <taxon>campanulids</taxon>
        <taxon>Asterales</taxon>
        <taxon>Asteraceae</taxon>
        <taxon>Asteroideae</taxon>
        <taxon>Anthemideae</taxon>
        <taxon>Anthemidinae</taxon>
        <taxon>Tanacetum</taxon>
    </lineage>
</organism>
<dbReference type="InterPro" id="IPR001878">
    <property type="entry name" value="Znf_CCHC"/>
</dbReference>
<dbReference type="AlphaFoldDB" id="A0A6L2NX16"/>
<protein>
    <submittedName>
        <fullName evidence="5">Putative reverse transcriptase domain-containing protein</fullName>
    </submittedName>
</protein>
<dbReference type="PANTHER" id="PTHR15503:SF45">
    <property type="entry name" value="RNA-DIRECTED DNA POLYMERASE HOMOLOG"/>
    <property type="match status" value="1"/>
</dbReference>
<feature type="region of interest" description="Disordered" evidence="3">
    <location>
        <begin position="307"/>
        <end position="331"/>
    </location>
</feature>
<dbReference type="GO" id="GO:0008270">
    <property type="term" value="F:zinc ion binding"/>
    <property type="evidence" value="ECO:0007669"/>
    <property type="project" value="UniProtKB-KW"/>
</dbReference>
<evidence type="ECO:0000313" key="5">
    <source>
        <dbReference type="EMBL" id="GEU90743.1"/>
    </source>
</evidence>
<sequence>MNQGEIITNMPKPVTTAAPKPHVTRTRQAKNVATKPNSPPRRHINRSPSPKASNFPPKVTAVKDPMVNAVKGVQRKWEWKPKCLILNHGNPQHALKDKGVIDNGCSRHMIRNMSYLSDFEALNGGYVTFEGNPKGAANPKTAIPKPKSQGNSRNRKACFVCKSLTYLIKDYDYHEKKMAQTPARNHEPRGNNNQYAKVTLLNPQRHVVPISVFTKSKLISITAARPVTTAAPKPHVTRTRQAKNVATKPNSPPRRHINRSPSPKASNFPPKVTAVKDPMVNAVKGVQRKWEWKPKFIPAPVLVDKHEVSEEEEFEEEEPQKKEDDMEVDIKEDDNEPRLTYLYEEVDPLNPLPPASVSEHEDVIEVEDTVESENETVPASVYEVEDTVESENETVPASVYEVESIEARLLVYQQNEIVFEEDIKLLKLKVHLRDNALVVLRQNFKKAEQEKDDLKLKLEKFQTSSKNLSQLLATQTNDKTELGYNTQVFTCFMFDCDDFCTFKSDESLPPSPIYDRIMPPKFAPLIQAAILRMIKESVDVAIAVKRVRHANARNDTRGSGPVRGQDATPVVHECTFAGLMKCNPTVFMRFNELALMCPRMVKLESIKVNTYIWGLSENIKGEVTSSSPANLDEACYKFRKVGHKSRYCKEKSVATGANAQPVWTCYDCGEQGHTSNRCPKKVKKEETKEKLKEKRLEYVHVIYDFPKVFLDDLSGLPPPRQVEFRIDLVSGVAPVARVPYRLAPSEMRELSVQLQELLEKGFICPSSSPWGAPVFVYSKINLRLGYHQLRIKEEDIPITSFRTWYGHFEFQDKEEHGKHLKIILEQLKKERLDGLSCLSDYDSEIRYHPGKVNVVADALSWKERNRPLHVRTLMMTVHNDLPKQILEAQKEALKKKNVKAKNLGRLIKQIFELRPDGIHCIENHV</sequence>
<keyword evidence="5" id="KW-0808">Transferase</keyword>
<accession>A0A6L2NX16</accession>
<dbReference type="InterPro" id="IPR036875">
    <property type="entry name" value="Znf_CCHC_sf"/>
</dbReference>
<keyword evidence="2" id="KW-0175">Coiled coil</keyword>